<gene>
    <name evidence="1" type="ORF">AWJ14_07480</name>
</gene>
<protein>
    <submittedName>
        <fullName evidence="1">Uncharacterized protein</fullName>
    </submittedName>
</protein>
<dbReference type="SUPFAM" id="SSF53756">
    <property type="entry name" value="UDP-Glycosyltransferase/glycogen phosphorylase"/>
    <property type="match status" value="1"/>
</dbReference>
<evidence type="ECO:0000313" key="1">
    <source>
        <dbReference type="EMBL" id="OCW56987.1"/>
    </source>
</evidence>
<proteinExistence type="predicted"/>
<comment type="caution">
    <text evidence="1">The sequence shown here is derived from an EMBL/GenBank/DDBJ whole genome shotgun (WGS) entry which is preliminary data.</text>
</comment>
<keyword evidence="2" id="KW-1185">Reference proteome</keyword>
<accession>A0A1C1YU88</accession>
<dbReference type="STRING" id="1480615.AWJ14_07480"/>
<sequence length="670" mass="76752">MTTTIIIFLNAAHQRRYVDVVTSAMAGVPDVRVRAVEVGIDDASEADDVIDAEADETAGWKYKAALAAIRKPAWLAAKFVGAVFYLPYAGIMKLTELYRRHVQGRLYPLARSAARRLRQAATFPAPRISRRPVRLRLTQTAFYTSLRDRTRPARQRLRQTAAYAELRDRTRPARERWRQAAYVTRLRARAGSLRRRVNPLGYYSGLLERTRPARQRLRYTTVVSGLRQRAQAARRLNPAAPLSRLYCRTRAAYVSAAAIVRRLPARSRTWASGQVTRALRNLRQPSFLYALSSEYHWQRNLDKRLFARKPDLIVLLEDNAEGLTGLVSHGARKRRIPYVILPDYIPNPAEPARYYFNNPHHSAATPAGRLIRYLAPQWVLDYDGKELLRLPGSAIVSRWIRGQRCPQPWILNSGYCSAILLESQSSQKHYEDLGFRPEKLKVVGGAIEDQLHAISLEREERRAELMDKYRLDGDKPLIVCGFPPDQYSAATEGFEFNSYDELCRNWFAVLEAVSDRANVLVVRHPRTPEIELRRYAQERVHIASEPLDAILPVSDLYLACISTTIRWALALAIPVINYDTYRYDYGDFSAARGCTEVTGIDAFRKEIETLLEPGEFDRMRSIAEEDAGRWGLMDGKFQDRLRAALIELREPRGRRSKSTHRQGYRLPRMS</sequence>
<name>A0A1C1YU88_9HYPH</name>
<reference evidence="1 2" key="1">
    <citation type="submission" date="2015-12" db="EMBL/GenBank/DDBJ databases">
        <authorList>
            <person name="Shamseldin A."/>
            <person name="Moawad H."/>
            <person name="Abd El-Rahim W.M."/>
            <person name="Sadowsky M.J."/>
        </authorList>
    </citation>
    <scope>NUCLEOTIDE SEQUENCE [LARGE SCALE GENOMIC DNA]</scope>
    <source>
        <strain evidence="1 2">JC234</strain>
    </source>
</reference>
<organism evidence="1 2">
    <name type="scientific">Hoeflea olei</name>
    <dbReference type="NCBI Taxonomy" id="1480615"/>
    <lineage>
        <taxon>Bacteria</taxon>
        <taxon>Pseudomonadati</taxon>
        <taxon>Pseudomonadota</taxon>
        <taxon>Alphaproteobacteria</taxon>
        <taxon>Hyphomicrobiales</taxon>
        <taxon>Rhizobiaceae</taxon>
        <taxon>Hoeflea</taxon>
    </lineage>
</organism>
<dbReference type="Proteomes" id="UP000094795">
    <property type="component" value="Unassembled WGS sequence"/>
</dbReference>
<dbReference type="AlphaFoldDB" id="A0A1C1YU88"/>
<dbReference type="EMBL" id="LQZT01000023">
    <property type="protein sequence ID" value="OCW56987.1"/>
    <property type="molecule type" value="Genomic_DNA"/>
</dbReference>
<evidence type="ECO:0000313" key="2">
    <source>
        <dbReference type="Proteomes" id="UP000094795"/>
    </source>
</evidence>